<accession>A0ACB7IJH6</accession>
<proteinExistence type="predicted"/>
<comment type="caution">
    <text evidence="1">The sequence shown here is derived from an EMBL/GenBank/DDBJ whole genome shotgun (WGS) entry which is preliminary data.</text>
</comment>
<evidence type="ECO:0000313" key="1">
    <source>
        <dbReference type="EMBL" id="KAG9218382.1"/>
    </source>
</evidence>
<name>A0ACB7IJH6_PLECO</name>
<sequence>MAPKEKVTTEQKTYLLALIDDYLEVKKHGDLTKFWARLFLAWFKLWPVEVDMGIKDEQERREACGLAIKAQENYLKTWFRNRTAPKTRTSHVAQELNVTKLPKATRCLQEVEIYSKKYYSTRVAHLVDNAFVGKPEPTTKELLKVRRKITQDTLDNETPEIKDEISTTHKEALRVRGEQKLAQKQKVEPTPECYAAGIKGIEPNFQAFAERVGLDSGWSLTLIAGGPDPMNAGRVKTASFHYGENVFGLIFSQHEPDFKEKFLPSYANFLQTCYSPEQCSIRALNRPSDTAPSVVNGSPSASTPLEALSPLPDITAPPEATAPPKAAKGKATKTTKASTQARASKLSAEPTLPDANTTTVATTVIPTPEQVVIATLPSVADTTLTSDQGVAWESLPFPLLPPDLNYLNDPANFPNAFPIVSNVPMSTTIPSAFVVPPLGTYMSLLDELGGPLPTNLLGAAAQINPYHLTAGAMYPTTAGMMPAASPLPYPHATLSVGPNASVNGGFVYNTNDAPNTSFNVNDGFVSHTDNATDNAPNTGVNEGVLLNNAAGLNTNDAPNADVLNEGVTLNTNNTTNADVSEGVALNINNRAVLNTNDTPNAGDNDGVVSNTNDARDASAVPEPSTRVPRKRRSDEIDPKFIVEGKRVRRQQVRTEIEALTHKGAVEKENNSPKPK</sequence>
<gene>
    <name evidence="1" type="ORF">CCMSSC00406_0007247</name>
</gene>
<keyword evidence="2" id="KW-1185">Reference proteome</keyword>
<reference evidence="1 2" key="1">
    <citation type="journal article" date="2021" name="Appl. Environ. Microbiol.">
        <title>Genetic linkage and physical mapping for an oyster mushroom Pleurotus cornucopiae and QTL analysis for the trait cap color.</title>
        <authorList>
            <person name="Zhang Y."/>
            <person name="Gao W."/>
            <person name="Sonnenberg A."/>
            <person name="Chen Q."/>
            <person name="Zhang J."/>
            <person name="Huang C."/>
        </authorList>
    </citation>
    <scope>NUCLEOTIDE SEQUENCE [LARGE SCALE GENOMIC DNA]</scope>
    <source>
        <strain evidence="1">CCMSSC00406</strain>
    </source>
</reference>
<dbReference type="EMBL" id="WQMT02000010">
    <property type="protein sequence ID" value="KAG9218382.1"/>
    <property type="molecule type" value="Genomic_DNA"/>
</dbReference>
<protein>
    <submittedName>
        <fullName evidence="1">Uncharacterized protein</fullName>
    </submittedName>
</protein>
<evidence type="ECO:0000313" key="2">
    <source>
        <dbReference type="Proteomes" id="UP000824881"/>
    </source>
</evidence>
<dbReference type="Proteomes" id="UP000824881">
    <property type="component" value="Unassembled WGS sequence"/>
</dbReference>
<organism evidence="1 2">
    <name type="scientific">Pleurotus cornucopiae</name>
    <name type="common">Cornucopia mushroom</name>
    <dbReference type="NCBI Taxonomy" id="5321"/>
    <lineage>
        <taxon>Eukaryota</taxon>
        <taxon>Fungi</taxon>
        <taxon>Dikarya</taxon>
        <taxon>Basidiomycota</taxon>
        <taxon>Agaricomycotina</taxon>
        <taxon>Agaricomycetes</taxon>
        <taxon>Agaricomycetidae</taxon>
        <taxon>Agaricales</taxon>
        <taxon>Pleurotineae</taxon>
        <taxon>Pleurotaceae</taxon>
        <taxon>Pleurotus</taxon>
    </lineage>
</organism>